<sequence length="192" mass="19265">MAHRSRFYITATVATSALLLLTSCSGAAPSATTAASPGTLGSAPVTTEAPPPTQITGNLSAAFAAPAGYQWAAMDLTEELNPSGYPALAGLLVSYRAGYLQSTTGGPDAAVYLLQLNGPWTQPAIDAYLGFEGVAGGQTVSTPQGHTGKRAVGAFETTDAIAVFEGSIGVSVLTETGVDGAPLIDAFIAELG</sequence>
<protein>
    <submittedName>
        <fullName evidence="1">Unannotated protein</fullName>
    </submittedName>
</protein>
<organism evidence="1">
    <name type="scientific">freshwater metagenome</name>
    <dbReference type="NCBI Taxonomy" id="449393"/>
    <lineage>
        <taxon>unclassified sequences</taxon>
        <taxon>metagenomes</taxon>
        <taxon>ecological metagenomes</taxon>
    </lineage>
</organism>
<accession>A0A6J7CFZ0</accession>
<proteinExistence type="predicted"/>
<evidence type="ECO:0000313" key="1">
    <source>
        <dbReference type="EMBL" id="CAB4856690.1"/>
    </source>
</evidence>
<dbReference type="PROSITE" id="PS51257">
    <property type="entry name" value="PROKAR_LIPOPROTEIN"/>
    <property type="match status" value="1"/>
</dbReference>
<reference evidence="1" key="1">
    <citation type="submission" date="2020-05" db="EMBL/GenBank/DDBJ databases">
        <authorList>
            <person name="Chiriac C."/>
            <person name="Salcher M."/>
            <person name="Ghai R."/>
            <person name="Kavagutti S V."/>
        </authorList>
    </citation>
    <scope>NUCLEOTIDE SEQUENCE</scope>
</reference>
<dbReference type="AlphaFoldDB" id="A0A6J7CFZ0"/>
<name>A0A6J7CFZ0_9ZZZZ</name>
<gene>
    <name evidence="1" type="ORF">UFOPK3376_00004</name>
</gene>
<dbReference type="EMBL" id="CAFBLP010000001">
    <property type="protein sequence ID" value="CAB4856690.1"/>
    <property type="molecule type" value="Genomic_DNA"/>
</dbReference>